<keyword evidence="2" id="KW-1185">Reference proteome</keyword>
<reference evidence="1 2" key="1">
    <citation type="journal article" date="2019" name="Commun. Biol.">
        <title>The bagworm genome reveals a unique fibroin gene that provides high tensile strength.</title>
        <authorList>
            <person name="Kono N."/>
            <person name="Nakamura H."/>
            <person name="Ohtoshi R."/>
            <person name="Tomita M."/>
            <person name="Numata K."/>
            <person name="Arakawa K."/>
        </authorList>
    </citation>
    <scope>NUCLEOTIDE SEQUENCE [LARGE SCALE GENOMIC DNA]</scope>
</reference>
<evidence type="ECO:0000313" key="2">
    <source>
        <dbReference type="Proteomes" id="UP000299102"/>
    </source>
</evidence>
<organism evidence="1 2">
    <name type="scientific">Eumeta variegata</name>
    <name type="common">Bagworm moth</name>
    <name type="synonym">Eumeta japonica</name>
    <dbReference type="NCBI Taxonomy" id="151549"/>
    <lineage>
        <taxon>Eukaryota</taxon>
        <taxon>Metazoa</taxon>
        <taxon>Ecdysozoa</taxon>
        <taxon>Arthropoda</taxon>
        <taxon>Hexapoda</taxon>
        <taxon>Insecta</taxon>
        <taxon>Pterygota</taxon>
        <taxon>Neoptera</taxon>
        <taxon>Endopterygota</taxon>
        <taxon>Lepidoptera</taxon>
        <taxon>Glossata</taxon>
        <taxon>Ditrysia</taxon>
        <taxon>Tineoidea</taxon>
        <taxon>Psychidae</taxon>
        <taxon>Oiketicinae</taxon>
        <taxon>Eumeta</taxon>
    </lineage>
</organism>
<evidence type="ECO:0000313" key="1">
    <source>
        <dbReference type="EMBL" id="GBP46982.1"/>
    </source>
</evidence>
<comment type="caution">
    <text evidence="1">The sequence shown here is derived from an EMBL/GenBank/DDBJ whole genome shotgun (WGS) entry which is preliminary data.</text>
</comment>
<dbReference type="Proteomes" id="UP000299102">
    <property type="component" value="Unassembled WGS sequence"/>
</dbReference>
<dbReference type="EMBL" id="BGZK01000493">
    <property type="protein sequence ID" value="GBP46982.1"/>
    <property type="molecule type" value="Genomic_DNA"/>
</dbReference>
<name>A0A4C1W900_EUMVA</name>
<protein>
    <submittedName>
        <fullName evidence="1">Uncharacterized protein</fullName>
    </submittedName>
</protein>
<accession>A0A4C1W900</accession>
<sequence length="161" mass="17687">MQYVTGSTSAVSPHVTIFALAAAANGMSRARIFTLEAFRFPAPVRPLGGDGPVPANPRRRHVVKFRVQFLQSKIIRLWAGTAVESSKPDMRTTTTTTPNLVLVDRCVRNCNPTRCSVEPEPANDTVTEDIIVGRDPLLDVFRHARSEQTTLSVDRSASRLS</sequence>
<gene>
    <name evidence="1" type="ORF">EVAR_32501_1</name>
</gene>
<proteinExistence type="predicted"/>
<dbReference type="AlphaFoldDB" id="A0A4C1W900"/>